<reference evidence="2 3" key="1">
    <citation type="submission" date="2020-08" db="EMBL/GenBank/DDBJ databases">
        <title>Studying the diversity of plant-associated saprophytic bacteria and their role in host health and plant-pathogen interactions.</title>
        <authorList>
            <person name="Potnis N."/>
        </authorList>
    </citation>
    <scope>NUCLEOTIDE SEQUENCE [LARGE SCALE GENOMIC DNA]</scope>
    <source>
        <strain evidence="2 3">CFBP 7922</strain>
    </source>
</reference>
<feature type="region of interest" description="Disordered" evidence="1">
    <location>
        <begin position="1"/>
        <end position="29"/>
    </location>
</feature>
<proteinExistence type="predicted"/>
<comment type="caution">
    <text evidence="2">The sequence shown here is derived from an EMBL/GenBank/DDBJ whole genome shotgun (WGS) entry which is preliminary data.</text>
</comment>
<name>A0AAW3U367_XANEU</name>
<evidence type="ECO:0000313" key="3">
    <source>
        <dbReference type="Proteomes" id="UP000576603"/>
    </source>
</evidence>
<organism evidence="2 3">
    <name type="scientific">Xanthomonas euvesicatoria</name>
    <dbReference type="NCBI Taxonomy" id="456327"/>
    <lineage>
        <taxon>Bacteria</taxon>
        <taxon>Pseudomonadati</taxon>
        <taxon>Pseudomonadota</taxon>
        <taxon>Gammaproteobacteria</taxon>
        <taxon>Lysobacterales</taxon>
        <taxon>Lysobacteraceae</taxon>
        <taxon>Xanthomonas</taxon>
    </lineage>
</organism>
<dbReference type="EMBL" id="JACHNL010000003">
    <property type="protein sequence ID" value="MBB4723471.1"/>
    <property type="molecule type" value="Genomic_DNA"/>
</dbReference>
<protein>
    <submittedName>
        <fullName evidence="2">Uncharacterized protein</fullName>
    </submittedName>
</protein>
<sequence>MARQTDDAHRRAGVVGARRGMCRSSTATPVRHTLVDDRSQAGGSASIRNAQQLRIAPPAQLFAWRVPSLIGGPERAWNRRCVHGNQTHRRPATFWQAPDGRFADPQTGAGLH</sequence>
<dbReference type="Proteomes" id="UP000576603">
    <property type="component" value="Unassembled WGS sequence"/>
</dbReference>
<dbReference type="AlphaFoldDB" id="A0AAW3U367"/>
<gene>
    <name evidence="2" type="ORF">FHY32_001808</name>
</gene>
<feature type="compositionally biased region" description="Basic and acidic residues" evidence="1">
    <location>
        <begin position="1"/>
        <end position="10"/>
    </location>
</feature>
<feature type="region of interest" description="Disordered" evidence="1">
    <location>
        <begin position="88"/>
        <end position="112"/>
    </location>
</feature>
<evidence type="ECO:0000256" key="1">
    <source>
        <dbReference type="SAM" id="MobiDB-lite"/>
    </source>
</evidence>
<evidence type="ECO:0000313" key="2">
    <source>
        <dbReference type="EMBL" id="MBB4723471.1"/>
    </source>
</evidence>
<dbReference type="RefSeq" id="WP_184420825.1">
    <property type="nucleotide sequence ID" value="NZ_JACHNK010000003.1"/>
</dbReference>
<accession>A0AAW3U367</accession>